<sequence>MVVNKPDMIAFCIPGGRIVVFTGLLEHFGTDEEIATIIGHEMANVDLILLVLIFDRIELEADYIGLMLLASAGYDPRVAPKALEKLDQFTGDKMNPSVKERAQLLAQAKVMEEALAIYTETRSGY</sequence>
<reference evidence="8" key="2">
    <citation type="submission" date="2023-06" db="EMBL/GenBank/DDBJ databases">
        <authorList>
            <person name="Swenson N.G."/>
            <person name="Wegrzyn J.L."/>
            <person name="Mcevoy S.L."/>
        </authorList>
    </citation>
    <scope>NUCLEOTIDE SEQUENCE</scope>
    <source>
        <strain evidence="8">NS2018</strain>
        <tissue evidence="8">Leaf</tissue>
    </source>
</reference>
<keyword evidence="1 6" id="KW-0645">Protease</keyword>
<comment type="similarity">
    <text evidence="6">Belongs to the peptidase M48 family.</text>
</comment>
<evidence type="ECO:0000256" key="1">
    <source>
        <dbReference type="ARBA" id="ARBA00022670"/>
    </source>
</evidence>
<evidence type="ECO:0000256" key="3">
    <source>
        <dbReference type="ARBA" id="ARBA00022801"/>
    </source>
</evidence>
<keyword evidence="2" id="KW-0479">Metal-binding</keyword>
<gene>
    <name evidence="8" type="ORF">LWI29_036304</name>
</gene>
<dbReference type="GO" id="GO:0004222">
    <property type="term" value="F:metalloendopeptidase activity"/>
    <property type="evidence" value="ECO:0007669"/>
    <property type="project" value="InterPro"/>
</dbReference>
<accession>A0AA39SW99</accession>
<comment type="cofactor">
    <cofactor evidence="6">
        <name>Zn(2+)</name>
        <dbReference type="ChEBI" id="CHEBI:29105"/>
    </cofactor>
    <text evidence="6">Binds 1 zinc ion per subunit.</text>
</comment>
<comment type="caution">
    <text evidence="8">The sequence shown here is derived from an EMBL/GenBank/DDBJ whole genome shotgun (WGS) entry which is preliminary data.</text>
</comment>
<evidence type="ECO:0000313" key="8">
    <source>
        <dbReference type="EMBL" id="KAK0598613.1"/>
    </source>
</evidence>
<dbReference type="Proteomes" id="UP001168877">
    <property type="component" value="Unassembled WGS sequence"/>
</dbReference>
<protein>
    <recommendedName>
        <fullName evidence="7">Peptidase M48 domain-containing protein</fullName>
    </recommendedName>
</protein>
<dbReference type="PANTHER" id="PTHR22726">
    <property type="entry name" value="METALLOENDOPEPTIDASE OMA1"/>
    <property type="match status" value="1"/>
</dbReference>
<evidence type="ECO:0000256" key="2">
    <source>
        <dbReference type="ARBA" id="ARBA00022723"/>
    </source>
</evidence>
<evidence type="ECO:0000256" key="6">
    <source>
        <dbReference type="RuleBase" id="RU003983"/>
    </source>
</evidence>
<dbReference type="GO" id="GO:0046872">
    <property type="term" value="F:metal ion binding"/>
    <property type="evidence" value="ECO:0007669"/>
    <property type="project" value="UniProtKB-KW"/>
</dbReference>
<name>A0AA39SW99_ACESA</name>
<dbReference type="PANTHER" id="PTHR22726:SF1">
    <property type="entry name" value="METALLOENDOPEPTIDASE OMA1, MITOCHONDRIAL"/>
    <property type="match status" value="1"/>
</dbReference>
<evidence type="ECO:0000313" key="9">
    <source>
        <dbReference type="Proteomes" id="UP001168877"/>
    </source>
</evidence>
<evidence type="ECO:0000256" key="4">
    <source>
        <dbReference type="ARBA" id="ARBA00022833"/>
    </source>
</evidence>
<dbReference type="InterPro" id="IPR051156">
    <property type="entry name" value="Mito/Outer_Membr_Metalloprot"/>
</dbReference>
<dbReference type="Pfam" id="PF01435">
    <property type="entry name" value="Peptidase_M48"/>
    <property type="match status" value="1"/>
</dbReference>
<evidence type="ECO:0000259" key="7">
    <source>
        <dbReference type="Pfam" id="PF01435"/>
    </source>
</evidence>
<keyword evidence="3 6" id="KW-0378">Hydrolase</keyword>
<keyword evidence="4 6" id="KW-0862">Zinc</keyword>
<dbReference type="InterPro" id="IPR001915">
    <property type="entry name" value="Peptidase_M48"/>
</dbReference>
<evidence type="ECO:0000256" key="5">
    <source>
        <dbReference type="ARBA" id="ARBA00023049"/>
    </source>
</evidence>
<dbReference type="GO" id="GO:0016020">
    <property type="term" value="C:membrane"/>
    <property type="evidence" value="ECO:0007669"/>
    <property type="project" value="TreeGrafter"/>
</dbReference>
<dbReference type="GO" id="GO:0051603">
    <property type="term" value="P:proteolysis involved in protein catabolic process"/>
    <property type="evidence" value="ECO:0007669"/>
    <property type="project" value="TreeGrafter"/>
</dbReference>
<organism evidence="8 9">
    <name type="scientific">Acer saccharum</name>
    <name type="common">Sugar maple</name>
    <dbReference type="NCBI Taxonomy" id="4024"/>
    <lineage>
        <taxon>Eukaryota</taxon>
        <taxon>Viridiplantae</taxon>
        <taxon>Streptophyta</taxon>
        <taxon>Embryophyta</taxon>
        <taxon>Tracheophyta</taxon>
        <taxon>Spermatophyta</taxon>
        <taxon>Magnoliopsida</taxon>
        <taxon>eudicotyledons</taxon>
        <taxon>Gunneridae</taxon>
        <taxon>Pentapetalae</taxon>
        <taxon>rosids</taxon>
        <taxon>malvids</taxon>
        <taxon>Sapindales</taxon>
        <taxon>Sapindaceae</taxon>
        <taxon>Hippocastanoideae</taxon>
        <taxon>Acereae</taxon>
        <taxon>Acer</taxon>
    </lineage>
</organism>
<dbReference type="EMBL" id="JAUESC010000004">
    <property type="protein sequence ID" value="KAK0598613.1"/>
    <property type="molecule type" value="Genomic_DNA"/>
</dbReference>
<dbReference type="AlphaFoldDB" id="A0AA39SW99"/>
<keyword evidence="9" id="KW-1185">Reference proteome</keyword>
<reference evidence="8" key="1">
    <citation type="journal article" date="2022" name="Plant J.">
        <title>Strategies of tolerance reflected in two North American maple genomes.</title>
        <authorList>
            <person name="McEvoy S.L."/>
            <person name="Sezen U.U."/>
            <person name="Trouern-Trend A."/>
            <person name="McMahon S.M."/>
            <person name="Schaberg P.G."/>
            <person name="Yang J."/>
            <person name="Wegrzyn J.L."/>
            <person name="Swenson N.G."/>
        </authorList>
    </citation>
    <scope>NUCLEOTIDE SEQUENCE</scope>
    <source>
        <strain evidence="8">NS2018</strain>
    </source>
</reference>
<keyword evidence="5 6" id="KW-0482">Metalloprotease</keyword>
<proteinExistence type="inferred from homology"/>
<dbReference type="Gene3D" id="3.30.2010.10">
    <property type="entry name" value="Metalloproteases ('zincins'), catalytic domain"/>
    <property type="match status" value="1"/>
</dbReference>
<feature type="domain" description="Peptidase M48" evidence="7">
    <location>
        <begin position="3"/>
        <end position="43"/>
    </location>
</feature>